<evidence type="ECO:0000256" key="1">
    <source>
        <dbReference type="SAM" id="MobiDB-lite"/>
    </source>
</evidence>
<dbReference type="Proteomes" id="UP000252355">
    <property type="component" value="Unassembled WGS sequence"/>
</dbReference>
<dbReference type="EMBL" id="QOQW01000026">
    <property type="protein sequence ID" value="RCK78174.1"/>
    <property type="molecule type" value="Genomic_DNA"/>
</dbReference>
<comment type="caution">
    <text evidence="2">The sequence shown here is derived from an EMBL/GenBank/DDBJ whole genome shotgun (WGS) entry which is preliminary data.</text>
</comment>
<name>A0A367ZJ62_9BACT</name>
<reference evidence="2 3" key="1">
    <citation type="submission" date="2018-05" db="EMBL/GenBank/DDBJ databases">
        <title>A metagenomic window into the 2 km-deep terrestrial subsurface aquifer revealed taxonomically and functionally diverse microbial community comprising novel uncultured bacterial lineages.</title>
        <authorList>
            <person name="Kadnikov V.V."/>
            <person name="Mardanov A.V."/>
            <person name="Beletsky A.V."/>
            <person name="Banks D."/>
            <person name="Pimenov N.V."/>
            <person name="Frank Y.A."/>
            <person name="Karnachuk O.V."/>
            <person name="Ravin N.V."/>
        </authorList>
    </citation>
    <scope>NUCLEOTIDE SEQUENCE [LARGE SCALE GENOMIC DNA]</scope>
    <source>
        <strain evidence="2">BY5</strain>
    </source>
</reference>
<organism evidence="2 3">
    <name type="scientific">Candidatus Ozemobacter sibiricus</name>
    <dbReference type="NCBI Taxonomy" id="2268124"/>
    <lineage>
        <taxon>Bacteria</taxon>
        <taxon>Candidatus Ozemobacteria</taxon>
        <taxon>Candidatus Ozemobacterales</taxon>
        <taxon>Candidatus Ozemobacteraceae</taxon>
        <taxon>Candidatus Ozemobacter</taxon>
    </lineage>
</organism>
<accession>A0A367ZJ62</accession>
<protein>
    <submittedName>
        <fullName evidence="2">Uncharacterized protein</fullName>
    </submittedName>
</protein>
<feature type="region of interest" description="Disordered" evidence="1">
    <location>
        <begin position="1"/>
        <end position="40"/>
    </location>
</feature>
<proteinExistence type="predicted"/>
<evidence type="ECO:0000313" key="3">
    <source>
        <dbReference type="Proteomes" id="UP000252355"/>
    </source>
</evidence>
<dbReference type="AlphaFoldDB" id="A0A367ZJ62"/>
<evidence type="ECO:0000313" key="2">
    <source>
        <dbReference type="EMBL" id="RCK78174.1"/>
    </source>
</evidence>
<sequence length="40" mass="4264">MSGVGMNEQAGGGEPPRWYTDNREPGGGLPIPMDTKEVEC</sequence>
<gene>
    <name evidence="2" type="ORF">OZSIB_1690</name>
</gene>